<proteinExistence type="predicted"/>
<dbReference type="Proteomes" id="UP000261231">
    <property type="component" value="Unassembled WGS sequence"/>
</dbReference>
<sequence length="68" mass="7962">MVRIDEADYGCEGRPDGEEAMDSVWLEDENGERQIVRVSDRMLYDRHLDEGSLVTFDEKHQLTAWFAK</sequence>
<dbReference type="EMBL" id="QVFD01000002">
    <property type="protein sequence ID" value="RGC50616.1"/>
    <property type="molecule type" value="Genomic_DNA"/>
</dbReference>
<reference evidence="2 3" key="1">
    <citation type="submission" date="2018-08" db="EMBL/GenBank/DDBJ databases">
        <title>A genome reference for cultivated species of the human gut microbiota.</title>
        <authorList>
            <person name="Zou Y."/>
            <person name="Xue W."/>
            <person name="Luo G."/>
        </authorList>
    </citation>
    <scope>NUCLEOTIDE SEQUENCE [LARGE SCALE GENOMIC DNA]</scope>
    <source>
        <strain evidence="2 3">AM28-39</strain>
    </source>
</reference>
<organism evidence="2 3">
    <name type="scientific">Coprococcus catus</name>
    <dbReference type="NCBI Taxonomy" id="116085"/>
    <lineage>
        <taxon>Bacteria</taxon>
        <taxon>Bacillati</taxon>
        <taxon>Bacillota</taxon>
        <taxon>Clostridia</taxon>
        <taxon>Lachnospirales</taxon>
        <taxon>Lachnospiraceae</taxon>
        <taxon>Coprococcus</taxon>
    </lineage>
</organism>
<dbReference type="AlphaFoldDB" id="A0A3E2XQ16"/>
<comment type="caution">
    <text evidence="2">The sequence shown here is derived from an EMBL/GenBank/DDBJ whole genome shotgun (WGS) entry which is preliminary data.</text>
</comment>
<evidence type="ECO:0000313" key="3">
    <source>
        <dbReference type="Proteomes" id="UP000261231"/>
    </source>
</evidence>
<gene>
    <name evidence="2" type="ORF">DW747_03550</name>
</gene>
<feature type="region of interest" description="Disordered" evidence="1">
    <location>
        <begin position="1"/>
        <end position="20"/>
    </location>
</feature>
<dbReference type="OrthoDB" id="2066562at2"/>
<evidence type="ECO:0000256" key="1">
    <source>
        <dbReference type="SAM" id="MobiDB-lite"/>
    </source>
</evidence>
<feature type="compositionally biased region" description="Basic and acidic residues" evidence="1">
    <location>
        <begin position="1"/>
        <end position="17"/>
    </location>
</feature>
<protein>
    <submittedName>
        <fullName evidence="2">Uncharacterized protein</fullName>
    </submittedName>
</protein>
<keyword evidence="3" id="KW-1185">Reference proteome</keyword>
<name>A0A3E2XQ16_9FIRM</name>
<accession>A0A3E2XQ16</accession>
<evidence type="ECO:0000313" key="2">
    <source>
        <dbReference type="EMBL" id="RGC50616.1"/>
    </source>
</evidence>